<accession>A0A327S0W1</accession>
<dbReference type="Proteomes" id="UP000249754">
    <property type="component" value="Unassembled WGS sequence"/>
</dbReference>
<evidence type="ECO:0000313" key="2">
    <source>
        <dbReference type="Proteomes" id="UP000249754"/>
    </source>
</evidence>
<dbReference type="RefSeq" id="WP_111636136.1">
    <property type="nucleotide sequence ID" value="NZ_QLLR01000039.1"/>
</dbReference>
<dbReference type="AlphaFoldDB" id="A0A327S0W1"/>
<evidence type="ECO:0000313" key="1">
    <source>
        <dbReference type="EMBL" id="RAJ22365.1"/>
    </source>
</evidence>
<dbReference type="OrthoDB" id="788276at2"/>
<comment type="caution">
    <text evidence="1">The sequence shown here is derived from an EMBL/GenBank/DDBJ whole genome shotgun (WGS) entry which is preliminary data.</text>
</comment>
<organism evidence="1 2">
    <name type="scientific">Pedobacter cryoconitis</name>
    <dbReference type="NCBI Taxonomy" id="188932"/>
    <lineage>
        <taxon>Bacteria</taxon>
        <taxon>Pseudomonadati</taxon>
        <taxon>Bacteroidota</taxon>
        <taxon>Sphingobacteriia</taxon>
        <taxon>Sphingobacteriales</taxon>
        <taxon>Sphingobacteriaceae</taxon>
        <taxon>Pedobacter</taxon>
    </lineage>
</organism>
<reference evidence="1 2" key="1">
    <citation type="submission" date="2018-06" db="EMBL/GenBank/DDBJ databases">
        <title>Genomic Encyclopedia of Archaeal and Bacterial Type Strains, Phase II (KMG-II): from individual species to whole genera.</title>
        <authorList>
            <person name="Goeker M."/>
        </authorList>
    </citation>
    <scope>NUCLEOTIDE SEQUENCE [LARGE SCALE GENOMIC DNA]</scope>
    <source>
        <strain evidence="1 2">DSM 14825</strain>
    </source>
</reference>
<name>A0A327S0W1_9SPHI</name>
<sequence>MGDLIQDTVNYNSAYISLSLLDELDYCLGGYGKPTPEFIFSLNTFVESFIGCSEFYTSLDELNHLSLTAPAIFPTGRPILNMLVRETGLKFVSGVLETPGRVIYKVNREGKSKKEAEQEFITEYGRKLKTDYFIQSDVTKPVNKLPLVTREFNDKDEFIVSEIQTSSHDLISNLISVSNTSTIQTTLPIGLYGQHVNEIAKTPYSIEALEKLSKLHQVQLKDLLESLGYHYLPIPPFTTILLAQLDNIDQIPTKLAQLRADFQELREHFVLLERQIQEAPTIREQLEARKAFNSFWTTFVKKYVNPSHRLLHNHLDIFQNADLDKSANAFLKSQDLKEGLKEINFAKIAGKILTHSMDWFKDRKVINRFKGLTNIWELFQNSANINQQLKHFERLFGVSFSNAEMKRIHEFINNKVTDIPKKISA</sequence>
<dbReference type="EMBL" id="QLLR01000039">
    <property type="protein sequence ID" value="RAJ22365.1"/>
    <property type="molecule type" value="Genomic_DNA"/>
</dbReference>
<protein>
    <submittedName>
        <fullName evidence="1">Uncharacterized protein</fullName>
    </submittedName>
</protein>
<proteinExistence type="predicted"/>
<gene>
    <name evidence="1" type="ORF">LY11_04830</name>
</gene>